<sequence length="76" mass="8604">MADDALKDSELARFARNLENFAKLHPEEQLYHRFQGILEGQIVTLQACGVITSQGAVKLHQQVGEVIREKRAETQQ</sequence>
<dbReference type="RefSeq" id="WP_052813536.1">
    <property type="nucleotide sequence ID" value="NZ_RHQL01000010.1"/>
</dbReference>
<evidence type="ECO:0000313" key="1">
    <source>
        <dbReference type="EMBL" id="RRV08817.1"/>
    </source>
</evidence>
<accession>A0A3R8U765</accession>
<gene>
    <name evidence="1" type="ORF">EGJ28_16245</name>
</gene>
<name>A0A3R8U765_9GAMM</name>
<organism evidence="1 2">
    <name type="scientific">Stutzerimonas xanthomarina</name>
    <dbReference type="NCBI Taxonomy" id="271420"/>
    <lineage>
        <taxon>Bacteria</taxon>
        <taxon>Pseudomonadati</taxon>
        <taxon>Pseudomonadota</taxon>
        <taxon>Gammaproteobacteria</taxon>
        <taxon>Pseudomonadales</taxon>
        <taxon>Pseudomonadaceae</taxon>
        <taxon>Stutzerimonas</taxon>
    </lineage>
</organism>
<dbReference type="Proteomes" id="UP000276506">
    <property type="component" value="Unassembled WGS sequence"/>
</dbReference>
<evidence type="ECO:0000313" key="2">
    <source>
        <dbReference type="Proteomes" id="UP000276506"/>
    </source>
</evidence>
<dbReference type="AlphaFoldDB" id="A0A3R8U765"/>
<comment type="caution">
    <text evidence="1">The sequence shown here is derived from an EMBL/GenBank/DDBJ whole genome shotgun (WGS) entry which is preliminary data.</text>
</comment>
<protein>
    <submittedName>
        <fullName evidence="1">Uncharacterized protein</fullName>
    </submittedName>
</protein>
<reference evidence="1 2" key="1">
    <citation type="submission" date="2018-10" db="EMBL/GenBank/DDBJ databases">
        <title>Transmission dynamics of multidrug resistant bacteria on intensive care unit surfaces.</title>
        <authorList>
            <person name="D'Souza A.W."/>
            <person name="Potter R.F."/>
            <person name="Wallace M."/>
            <person name="Shupe A."/>
            <person name="Patel S."/>
            <person name="Sun S."/>
            <person name="Gul D."/>
            <person name="Kwon J.H."/>
            <person name="Andleeb S."/>
            <person name="Burnham C.-A.D."/>
            <person name="Dantas G."/>
        </authorList>
    </citation>
    <scope>NUCLEOTIDE SEQUENCE [LARGE SCALE GENOMIC DNA]</scope>
    <source>
        <strain evidence="1 2">PX_177</strain>
    </source>
</reference>
<proteinExistence type="predicted"/>
<dbReference type="EMBL" id="RHQL01000010">
    <property type="protein sequence ID" value="RRV08817.1"/>
    <property type="molecule type" value="Genomic_DNA"/>
</dbReference>